<feature type="signal peptide" evidence="1">
    <location>
        <begin position="1"/>
        <end position="19"/>
    </location>
</feature>
<sequence>MTATTASALLLCFVYLVLNMEGWKPCCIDEEELRKPCWKCLIVCI</sequence>
<protein>
    <submittedName>
        <fullName evidence="2">Uncharacterized protein</fullName>
    </submittedName>
</protein>
<accession>A0A2P6QJ56</accession>
<gene>
    <name evidence="2" type="ORF">RchiOBHm_Chr5g0066311</name>
</gene>
<comment type="caution">
    <text evidence="2">The sequence shown here is derived from an EMBL/GenBank/DDBJ whole genome shotgun (WGS) entry which is preliminary data.</text>
</comment>
<reference evidence="2 3" key="1">
    <citation type="journal article" date="2018" name="Nat. Genet.">
        <title>The Rosa genome provides new insights in the design of modern roses.</title>
        <authorList>
            <person name="Bendahmane M."/>
        </authorList>
    </citation>
    <scope>NUCLEOTIDE SEQUENCE [LARGE SCALE GENOMIC DNA]</scope>
    <source>
        <strain evidence="3">cv. Old Blush</strain>
    </source>
</reference>
<keyword evidence="1" id="KW-0732">Signal</keyword>
<keyword evidence="3" id="KW-1185">Reference proteome</keyword>
<dbReference type="EMBL" id="PDCK01000043">
    <property type="protein sequence ID" value="PRQ34208.1"/>
    <property type="molecule type" value="Genomic_DNA"/>
</dbReference>
<dbReference type="AlphaFoldDB" id="A0A2P6QJ56"/>
<feature type="chain" id="PRO_5015192360" evidence="1">
    <location>
        <begin position="20"/>
        <end position="45"/>
    </location>
</feature>
<proteinExistence type="predicted"/>
<evidence type="ECO:0000256" key="1">
    <source>
        <dbReference type="SAM" id="SignalP"/>
    </source>
</evidence>
<name>A0A2P6QJ56_ROSCH</name>
<dbReference type="Proteomes" id="UP000238479">
    <property type="component" value="Chromosome 5"/>
</dbReference>
<organism evidence="2 3">
    <name type="scientific">Rosa chinensis</name>
    <name type="common">China rose</name>
    <dbReference type="NCBI Taxonomy" id="74649"/>
    <lineage>
        <taxon>Eukaryota</taxon>
        <taxon>Viridiplantae</taxon>
        <taxon>Streptophyta</taxon>
        <taxon>Embryophyta</taxon>
        <taxon>Tracheophyta</taxon>
        <taxon>Spermatophyta</taxon>
        <taxon>Magnoliopsida</taxon>
        <taxon>eudicotyledons</taxon>
        <taxon>Gunneridae</taxon>
        <taxon>Pentapetalae</taxon>
        <taxon>rosids</taxon>
        <taxon>fabids</taxon>
        <taxon>Rosales</taxon>
        <taxon>Rosaceae</taxon>
        <taxon>Rosoideae</taxon>
        <taxon>Rosoideae incertae sedis</taxon>
        <taxon>Rosa</taxon>
    </lineage>
</organism>
<dbReference type="Gramene" id="PRQ34208">
    <property type="protein sequence ID" value="PRQ34208"/>
    <property type="gene ID" value="RchiOBHm_Chr5g0066311"/>
</dbReference>
<evidence type="ECO:0000313" key="2">
    <source>
        <dbReference type="EMBL" id="PRQ34208.1"/>
    </source>
</evidence>
<evidence type="ECO:0000313" key="3">
    <source>
        <dbReference type="Proteomes" id="UP000238479"/>
    </source>
</evidence>